<name>A0AAJ7BHR6_CEPCN</name>
<evidence type="ECO:0000259" key="6">
    <source>
        <dbReference type="PROSITE" id="PS50011"/>
    </source>
</evidence>
<dbReference type="EC" id="2.7.11.1" evidence="1"/>
<dbReference type="SMART" id="SM00220">
    <property type="entry name" value="S_TKc"/>
    <property type="match status" value="1"/>
</dbReference>
<keyword evidence="3 4" id="KW-0067">ATP-binding</keyword>
<dbReference type="RefSeq" id="XP_015585800.1">
    <property type="nucleotide sequence ID" value="XM_015730314.2"/>
</dbReference>
<feature type="compositionally biased region" description="Acidic residues" evidence="5">
    <location>
        <begin position="495"/>
        <end position="512"/>
    </location>
</feature>
<dbReference type="PANTHER" id="PTHR11909">
    <property type="entry name" value="CASEIN KINASE-RELATED"/>
    <property type="match status" value="1"/>
</dbReference>
<reference evidence="8" key="1">
    <citation type="submission" date="2025-08" db="UniProtKB">
        <authorList>
            <consortium name="RefSeq"/>
        </authorList>
    </citation>
    <scope>IDENTIFICATION</scope>
</reference>
<accession>A0AAJ7BHR6</accession>
<dbReference type="PROSITE" id="PS00108">
    <property type="entry name" value="PROTEIN_KINASE_ST"/>
    <property type="match status" value="1"/>
</dbReference>
<feature type="domain" description="Protein kinase" evidence="6">
    <location>
        <begin position="38"/>
        <end position="380"/>
    </location>
</feature>
<dbReference type="GO" id="GO:0004674">
    <property type="term" value="F:protein serine/threonine kinase activity"/>
    <property type="evidence" value="ECO:0007669"/>
    <property type="project" value="UniProtKB-EC"/>
</dbReference>
<dbReference type="Proteomes" id="UP000694920">
    <property type="component" value="Unplaced"/>
</dbReference>
<dbReference type="CDD" id="cd14015">
    <property type="entry name" value="STKc_VRK"/>
    <property type="match status" value="1"/>
</dbReference>
<dbReference type="GO" id="GO:0005524">
    <property type="term" value="F:ATP binding"/>
    <property type="evidence" value="ECO:0007669"/>
    <property type="project" value="UniProtKB-UniRule"/>
</dbReference>
<dbReference type="Pfam" id="PF00069">
    <property type="entry name" value="Pkinase"/>
    <property type="match status" value="1"/>
</dbReference>
<dbReference type="Gene3D" id="1.10.510.10">
    <property type="entry name" value="Transferase(Phosphotransferase) domain 1"/>
    <property type="match status" value="1"/>
</dbReference>
<dbReference type="KEGG" id="ccin:107263291"/>
<dbReference type="InterPro" id="IPR050235">
    <property type="entry name" value="CK1_Ser-Thr_kinase"/>
</dbReference>
<evidence type="ECO:0000256" key="3">
    <source>
        <dbReference type="ARBA" id="ARBA00022840"/>
    </source>
</evidence>
<dbReference type="GeneID" id="107263291"/>
<feature type="region of interest" description="Disordered" evidence="5">
    <location>
        <begin position="330"/>
        <end position="394"/>
    </location>
</feature>
<dbReference type="PROSITE" id="PS50011">
    <property type="entry name" value="PROTEIN_KINASE_DOM"/>
    <property type="match status" value="1"/>
</dbReference>
<dbReference type="InterPro" id="IPR017441">
    <property type="entry name" value="Protein_kinase_ATP_BS"/>
</dbReference>
<evidence type="ECO:0000256" key="1">
    <source>
        <dbReference type="ARBA" id="ARBA00012513"/>
    </source>
</evidence>
<dbReference type="InterPro" id="IPR008271">
    <property type="entry name" value="Ser/Thr_kinase_AS"/>
</dbReference>
<protein>
    <recommendedName>
        <fullName evidence="1">non-specific serine/threonine protein kinase</fullName>
        <ecNumber evidence="1">2.7.11.1</ecNumber>
    </recommendedName>
</protein>
<keyword evidence="8" id="KW-0418">Kinase</keyword>
<proteinExistence type="predicted"/>
<feature type="region of interest" description="Disordered" evidence="5">
    <location>
        <begin position="444"/>
        <end position="546"/>
    </location>
</feature>
<evidence type="ECO:0000256" key="2">
    <source>
        <dbReference type="ARBA" id="ARBA00022741"/>
    </source>
</evidence>
<keyword evidence="2 4" id="KW-0547">Nucleotide-binding</keyword>
<gene>
    <name evidence="8" type="primary">LOC107263291</name>
</gene>
<feature type="binding site" evidence="4">
    <location>
        <position position="71"/>
    </location>
    <ligand>
        <name>ATP</name>
        <dbReference type="ChEBI" id="CHEBI:30616"/>
    </ligand>
</feature>
<feature type="compositionally biased region" description="Low complexity" evidence="5">
    <location>
        <begin position="372"/>
        <end position="383"/>
    </location>
</feature>
<dbReference type="AlphaFoldDB" id="A0AAJ7BHR6"/>
<dbReference type="PROSITE" id="PS00107">
    <property type="entry name" value="PROTEIN_KINASE_ATP"/>
    <property type="match status" value="1"/>
</dbReference>
<keyword evidence="8" id="KW-0808">Transferase</keyword>
<organism evidence="7 8">
    <name type="scientific">Cephus cinctus</name>
    <name type="common">Wheat stem sawfly</name>
    <dbReference type="NCBI Taxonomy" id="211228"/>
    <lineage>
        <taxon>Eukaryota</taxon>
        <taxon>Metazoa</taxon>
        <taxon>Ecdysozoa</taxon>
        <taxon>Arthropoda</taxon>
        <taxon>Hexapoda</taxon>
        <taxon>Insecta</taxon>
        <taxon>Pterygota</taxon>
        <taxon>Neoptera</taxon>
        <taxon>Endopterygota</taxon>
        <taxon>Hymenoptera</taxon>
        <taxon>Cephoidea</taxon>
        <taxon>Cephidae</taxon>
        <taxon>Cephus</taxon>
    </lineage>
</organism>
<dbReference type="InterPro" id="IPR000719">
    <property type="entry name" value="Prot_kinase_dom"/>
</dbReference>
<dbReference type="InterPro" id="IPR011009">
    <property type="entry name" value="Kinase-like_dom_sf"/>
</dbReference>
<feature type="compositionally biased region" description="Basic residues" evidence="5">
    <location>
        <begin position="534"/>
        <end position="546"/>
    </location>
</feature>
<evidence type="ECO:0000313" key="8">
    <source>
        <dbReference type="RefSeq" id="XP_015585800.1"/>
    </source>
</evidence>
<dbReference type="SUPFAM" id="SSF56112">
    <property type="entry name" value="Protein kinase-like (PK-like)"/>
    <property type="match status" value="1"/>
</dbReference>
<evidence type="ECO:0000313" key="7">
    <source>
        <dbReference type="Proteomes" id="UP000694920"/>
    </source>
</evidence>
<evidence type="ECO:0000256" key="4">
    <source>
        <dbReference type="PROSITE-ProRule" id="PRU10141"/>
    </source>
</evidence>
<evidence type="ECO:0000256" key="5">
    <source>
        <dbReference type="SAM" id="MobiDB-lite"/>
    </source>
</evidence>
<keyword evidence="7" id="KW-1185">Reference proteome</keyword>
<sequence length="546" mass="61736">MAGRVVKKAPKKKGANGYTMPEPIPKGEIFTDMGQKKWIIGSSIGVGGFGEIYCAASYMEQSAKNYNYVIKVEPHGNGPLFVEMHFYMRNAKADDIEAWKKKKKLSLFGMPKYIGSGSHECNKVKYRFVVMERYGTDLWNLFLQSGRRFEEHTVFKVALQIINVLEYIHHKTYVHADIKGGNLLLDLKSQDHVYLVDFGLASHYTTKSEYKLDPKKAHDGTIEYTSRDAHMGVPTMRGDFEILAYNIIQWLCGSLPWEKNLKDVSAVQKQKEQAFDNIPKFLKACFGTDVPKPVNDYMNLLAGMKFNEPPQYDKFRTILTNGLTKLGHKPDGKLDFHSPNNTTQHTVSTTKKIKKVTPKDMRKSPRGKQINSSPTSSPALSPTGESPGVMIKNKRGGLREIKKILEDMEEIDDSDAVYQIQIKELKNRKKLPIVKDYVKAVSEKPIKNKRPRNISKMSQSDSEPEIISKGTRSRPQVVPKLSPGSQPGSIKLLGEEESDSNEDMFGDDDDDDSGRTPPKIRKKNTSNAGDRFAKIRTTKSRVHKKE</sequence>